<evidence type="ECO:0000313" key="9">
    <source>
        <dbReference type="Proteomes" id="UP000054988"/>
    </source>
</evidence>
<feature type="compositionally biased region" description="Acidic residues" evidence="6">
    <location>
        <begin position="1"/>
        <end position="11"/>
    </location>
</feature>
<evidence type="ECO:0000313" key="8">
    <source>
        <dbReference type="EMBL" id="KTB35528.1"/>
    </source>
</evidence>
<dbReference type="PROSITE" id="PS01032">
    <property type="entry name" value="PPM_1"/>
    <property type="match status" value="1"/>
</dbReference>
<comment type="similarity">
    <text evidence="1 5">Belongs to the PP2C family.</text>
</comment>
<dbReference type="InterPro" id="IPR001932">
    <property type="entry name" value="PPM-type_phosphatase-like_dom"/>
</dbReference>
<reference evidence="8 9" key="1">
    <citation type="submission" date="2015-12" db="EMBL/GenBank/DDBJ databases">
        <title>Draft genome sequence of Moniliophthora roreri, the causal agent of frosty pod rot of cacao.</title>
        <authorList>
            <person name="Aime M.C."/>
            <person name="Diaz-Valderrama J.R."/>
            <person name="Kijpornyongpan T."/>
            <person name="Phillips-Mora W."/>
        </authorList>
    </citation>
    <scope>NUCLEOTIDE SEQUENCE [LARGE SCALE GENOMIC DNA]</scope>
    <source>
        <strain evidence="8 9">MCA 2952</strain>
    </source>
</reference>
<keyword evidence="3 5" id="KW-0378">Hydrolase</keyword>
<evidence type="ECO:0000256" key="5">
    <source>
        <dbReference type="RuleBase" id="RU003465"/>
    </source>
</evidence>
<dbReference type="PANTHER" id="PTHR13832">
    <property type="entry name" value="PROTEIN PHOSPHATASE 2C"/>
    <property type="match status" value="1"/>
</dbReference>
<keyword evidence="4 5" id="KW-0904">Protein phosphatase</keyword>
<organism evidence="8 9">
    <name type="scientific">Moniliophthora roreri</name>
    <name type="common">Frosty pod rot fungus</name>
    <name type="synonym">Monilia roreri</name>
    <dbReference type="NCBI Taxonomy" id="221103"/>
    <lineage>
        <taxon>Eukaryota</taxon>
        <taxon>Fungi</taxon>
        <taxon>Dikarya</taxon>
        <taxon>Basidiomycota</taxon>
        <taxon>Agaricomycotina</taxon>
        <taxon>Agaricomycetes</taxon>
        <taxon>Agaricomycetidae</taxon>
        <taxon>Agaricales</taxon>
        <taxon>Marasmiineae</taxon>
        <taxon>Marasmiaceae</taxon>
        <taxon>Moniliophthora</taxon>
    </lineage>
</organism>
<dbReference type="GO" id="GO:0004722">
    <property type="term" value="F:protein serine/threonine phosphatase activity"/>
    <property type="evidence" value="ECO:0007669"/>
    <property type="project" value="InterPro"/>
</dbReference>
<dbReference type="Gene3D" id="3.60.40.10">
    <property type="entry name" value="PPM-type phosphatase domain"/>
    <property type="match status" value="1"/>
</dbReference>
<evidence type="ECO:0000256" key="3">
    <source>
        <dbReference type="ARBA" id="ARBA00022801"/>
    </source>
</evidence>
<dbReference type="SMART" id="SM00332">
    <property type="entry name" value="PP2Cc"/>
    <property type="match status" value="1"/>
</dbReference>
<evidence type="ECO:0000256" key="2">
    <source>
        <dbReference type="ARBA" id="ARBA00022723"/>
    </source>
</evidence>
<dbReference type="InterPro" id="IPR015655">
    <property type="entry name" value="PP2C"/>
</dbReference>
<feature type="region of interest" description="Disordered" evidence="6">
    <location>
        <begin position="190"/>
        <end position="298"/>
    </location>
</feature>
<gene>
    <name evidence="8" type="ORF">WG66_11693</name>
</gene>
<evidence type="ECO:0000259" key="7">
    <source>
        <dbReference type="PROSITE" id="PS51746"/>
    </source>
</evidence>
<name>A0A0W0FGS3_MONRR</name>
<dbReference type="InterPro" id="IPR000222">
    <property type="entry name" value="PP2C_BS"/>
</dbReference>
<comment type="caution">
    <text evidence="8">The sequence shown here is derived from an EMBL/GenBank/DDBJ whole genome shotgun (WGS) entry which is preliminary data.</text>
</comment>
<evidence type="ECO:0000256" key="6">
    <source>
        <dbReference type="SAM" id="MobiDB-lite"/>
    </source>
</evidence>
<dbReference type="AlphaFoldDB" id="A0A0W0FGS3"/>
<dbReference type="InterPro" id="IPR036457">
    <property type="entry name" value="PPM-type-like_dom_sf"/>
</dbReference>
<evidence type="ECO:0000256" key="4">
    <source>
        <dbReference type="ARBA" id="ARBA00022912"/>
    </source>
</evidence>
<feature type="region of interest" description="Disordered" evidence="6">
    <location>
        <begin position="1"/>
        <end position="51"/>
    </location>
</feature>
<dbReference type="SUPFAM" id="SSF81606">
    <property type="entry name" value="PP2C-like"/>
    <property type="match status" value="2"/>
</dbReference>
<dbReference type="Pfam" id="PF00481">
    <property type="entry name" value="PP2C"/>
    <property type="match status" value="2"/>
</dbReference>
<evidence type="ECO:0000256" key="1">
    <source>
        <dbReference type="ARBA" id="ARBA00006702"/>
    </source>
</evidence>
<dbReference type="CDD" id="cd00143">
    <property type="entry name" value="PP2Cc"/>
    <property type="match status" value="1"/>
</dbReference>
<sequence>MPGIDMDDEGVEVNSSPNSGVTTISTAPPTSPTQNMRRLPFTDSPNARSKSITTTDLDTHGILNRHATKNTFYQVGVSEDKGTRRTMEDAHSFVVDFDNVRGQGFFAVFDGHAGKHAAEWCGNNFHESLLTCLREASPDTSIPDVLNNTYQAVDGQLSRMSEESEGKMHSGCTVVTAFLRIEDANGKQSFLEEASSPTPESPKSYRSKQTIDGEENQDSSTDAIDMGSGDDSSKNTKNGKKEKKSGSNRIRSALKSLSASSISSAISNSTKSSSSPTISRKSSGDMAPARASPPSSRRVLYCANAGDARGVLSRKGRAVRLTYDHKGSDKQEAKRITDAGGFVMSGRVNGVLAVTRSLGDSSMKDFVVGAPYTTETELCDEDECLILACDGLWDVINDQAAVDLVRDIEDAQVASQKLLKYALSHHTTDNVTVIVVRFKKPRTSP</sequence>
<feature type="domain" description="PPM-type phosphatase" evidence="7">
    <location>
        <begin position="74"/>
        <end position="438"/>
    </location>
</feature>
<dbReference type="Proteomes" id="UP000054988">
    <property type="component" value="Unassembled WGS sequence"/>
</dbReference>
<dbReference type="GO" id="GO:0046872">
    <property type="term" value="F:metal ion binding"/>
    <property type="evidence" value="ECO:0007669"/>
    <property type="project" value="UniProtKB-KW"/>
</dbReference>
<dbReference type="PANTHER" id="PTHR13832:SF837">
    <property type="entry name" value="PROTEIN PHOSPHATASE 2C-LIKE DOMAIN-CONTAINING PROTEIN 1"/>
    <property type="match status" value="1"/>
</dbReference>
<dbReference type="SMART" id="SM00331">
    <property type="entry name" value="PP2C_SIG"/>
    <property type="match status" value="1"/>
</dbReference>
<dbReference type="PROSITE" id="PS51746">
    <property type="entry name" value="PPM_2"/>
    <property type="match status" value="1"/>
</dbReference>
<protein>
    <recommendedName>
        <fullName evidence="7">PPM-type phosphatase domain-containing protein</fullName>
    </recommendedName>
</protein>
<accession>A0A0W0FGS3</accession>
<feature type="compositionally biased region" description="Low complexity" evidence="6">
    <location>
        <begin position="247"/>
        <end position="298"/>
    </location>
</feature>
<dbReference type="EMBL" id="LATX01001986">
    <property type="protein sequence ID" value="KTB35528.1"/>
    <property type="molecule type" value="Genomic_DNA"/>
</dbReference>
<dbReference type="eggNOG" id="KOG0698">
    <property type="taxonomic scope" value="Eukaryota"/>
</dbReference>
<keyword evidence="2" id="KW-0479">Metal-binding</keyword>
<proteinExistence type="inferred from homology"/>